<keyword evidence="5" id="KW-1185">Reference proteome</keyword>
<dbReference type="GO" id="GO:0005615">
    <property type="term" value="C:extracellular space"/>
    <property type="evidence" value="ECO:0007669"/>
    <property type="project" value="InterPro"/>
</dbReference>
<dbReference type="InterPro" id="IPR036186">
    <property type="entry name" value="Serpin_sf"/>
</dbReference>
<dbReference type="HOGENOM" id="CLU_023330_2_0_1"/>
<dbReference type="EMBL" id="AHAT01030250">
    <property type="status" value="NOT_ANNOTATED_CDS"/>
    <property type="molecule type" value="Genomic_DNA"/>
</dbReference>
<dbReference type="InterPro" id="IPR042178">
    <property type="entry name" value="Serpin_sf_1"/>
</dbReference>
<dbReference type="PANTHER" id="PTHR11461:SF290">
    <property type="entry name" value="SERINE (OR CYSTEINE) PEPTIDASE INHIBITOR, CLADE H, MEMBER 2"/>
    <property type="match status" value="1"/>
</dbReference>
<sequence>AMLLLPATVLWGVLLSAHCKPPGDHAATLAEGSWALGLRLYRALRNGTQPPENPLLSPLLLAASLGALSQGAGGATAQQIRGLLGAGAMTPDALAGALAGLLDELHARHNASYALHAAGALFTSKGQSPRQAFLKEAETRLRLQHATLSPGDKQGSLRALNAWAERATQGAVLEVAKEMPASPGALLVNALHFKGLWDREFDVEGIDFRRFLGSKYTKVAMMHRAGIYRHYEDLEKMVQILEMPLAGGSASMVLLLPLHVEPLSRLEGLLTQEQLTVWLGRLANRSIGVSLPRAIFKIQSLSDFQKQLAALGMADAWDGARADFAGVTGQKGLRLAAVLHAAALELGPEGAPVQQEEELQNTRLFYADHPFVLLVRDNQTGALLLMGALDNAQGSALHDEL</sequence>
<dbReference type="SMART" id="SM00093">
    <property type="entry name" value="SERPIN"/>
    <property type="match status" value="1"/>
</dbReference>
<dbReference type="InterPro" id="IPR023796">
    <property type="entry name" value="Serpin_dom"/>
</dbReference>
<dbReference type="InterPro" id="IPR000215">
    <property type="entry name" value="Serpin_fam"/>
</dbReference>
<dbReference type="Gene3D" id="2.30.39.10">
    <property type="entry name" value="Alpha-1-antitrypsin, domain 1"/>
    <property type="match status" value="1"/>
</dbReference>
<dbReference type="EMBL" id="AHAT01030249">
    <property type="status" value="NOT_ANNOTATED_CDS"/>
    <property type="molecule type" value="Genomic_DNA"/>
</dbReference>
<reference evidence="4" key="2">
    <citation type="submission" date="2025-08" db="UniProtKB">
        <authorList>
            <consortium name="Ensembl"/>
        </authorList>
    </citation>
    <scope>IDENTIFICATION</scope>
</reference>
<comment type="similarity">
    <text evidence="1">Belongs to the serpin family.</text>
</comment>
<dbReference type="GO" id="GO:0005783">
    <property type="term" value="C:endoplasmic reticulum"/>
    <property type="evidence" value="ECO:0000318"/>
    <property type="project" value="GO_Central"/>
</dbReference>
<name>W5N7E6_LEPOC</name>
<dbReference type="InParanoid" id="W5N7E6"/>
<dbReference type="Ensembl" id="ENSLOCT00000016585.1">
    <property type="protein sequence ID" value="ENSLOCP00000016555.1"/>
    <property type="gene ID" value="ENSLOCG00000013424.1"/>
</dbReference>
<evidence type="ECO:0000259" key="3">
    <source>
        <dbReference type="SMART" id="SM00093"/>
    </source>
</evidence>
<dbReference type="Bgee" id="ENSLOCG00000013424">
    <property type="expression patterns" value="Expressed in zone of skin and 12 other cell types or tissues"/>
</dbReference>
<protein>
    <submittedName>
        <fullName evidence="4">Serine (or cysteine) peptidase inhibitor, clade H, member 2</fullName>
    </submittedName>
</protein>
<dbReference type="Proteomes" id="UP000018468">
    <property type="component" value="Linkage group LG2"/>
</dbReference>
<evidence type="ECO:0000256" key="2">
    <source>
        <dbReference type="SAM" id="SignalP"/>
    </source>
</evidence>
<dbReference type="eggNOG" id="KOG2392">
    <property type="taxonomic scope" value="Eukaryota"/>
</dbReference>
<dbReference type="GO" id="GO:0004867">
    <property type="term" value="F:serine-type endopeptidase inhibitor activity"/>
    <property type="evidence" value="ECO:0000318"/>
    <property type="project" value="GO_Central"/>
</dbReference>
<evidence type="ECO:0000313" key="5">
    <source>
        <dbReference type="Proteomes" id="UP000018468"/>
    </source>
</evidence>
<dbReference type="InterPro" id="IPR023795">
    <property type="entry name" value="Serpin_CS"/>
</dbReference>
<dbReference type="PANTHER" id="PTHR11461">
    <property type="entry name" value="SERINE PROTEASE INHIBITOR, SERPIN"/>
    <property type="match status" value="1"/>
</dbReference>
<dbReference type="PROSITE" id="PS00284">
    <property type="entry name" value="SERPIN"/>
    <property type="match status" value="1"/>
</dbReference>
<evidence type="ECO:0000313" key="4">
    <source>
        <dbReference type="Ensembl" id="ENSLOCP00000016555.1"/>
    </source>
</evidence>
<dbReference type="OMA" id="HFKGLWE"/>
<dbReference type="InterPro" id="IPR042185">
    <property type="entry name" value="Serpin_sf_2"/>
</dbReference>
<feature type="signal peptide" evidence="2">
    <location>
        <begin position="1"/>
        <end position="19"/>
    </location>
</feature>
<dbReference type="EMBL" id="AHAT01030248">
    <property type="status" value="NOT_ANNOTATED_CDS"/>
    <property type="molecule type" value="Genomic_DNA"/>
</dbReference>
<evidence type="ECO:0000256" key="1">
    <source>
        <dbReference type="RuleBase" id="RU000411"/>
    </source>
</evidence>
<dbReference type="STRING" id="7918.ENSLOCP00000016555"/>
<dbReference type="GeneTree" id="ENSGT00940000167281"/>
<feature type="domain" description="Serpin" evidence="3">
    <location>
        <begin position="38"/>
        <end position="392"/>
    </location>
</feature>
<reference evidence="4" key="3">
    <citation type="submission" date="2025-09" db="UniProtKB">
        <authorList>
            <consortium name="Ensembl"/>
        </authorList>
    </citation>
    <scope>IDENTIFICATION</scope>
</reference>
<keyword evidence="2" id="KW-0732">Signal</keyword>
<dbReference type="AlphaFoldDB" id="W5N7E6"/>
<proteinExistence type="inferred from homology"/>
<organism evidence="4 5">
    <name type="scientific">Lepisosteus oculatus</name>
    <name type="common">Spotted gar</name>
    <dbReference type="NCBI Taxonomy" id="7918"/>
    <lineage>
        <taxon>Eukaryota</taxon>
        <taxon>Metazoa</taxon>
        <taxon>Chordata</taxon>
        <taxon>Craniata</taxon>
        <taxon>Vertebrata</taxon>
        <taxon>Euteleostomi</taxon>
        <taxon>Actinopterygii</taxon>
        <taxon>Neopterygii</taxon>
        <taxon>Holostei</taxon>
        <taxon>Semionotiformes</taxon>
        <taxon>Lepisosteidae</taxon>
        <taxon>Lepisosteus</taxon>
    </lineage>
</organism>
<dbReference type="Gene3D" id="3.30.497.10">
    <property type="entry name" value="Antithrombin, subunit I, domain 2"/>
    <property type="match status" value="1"/>
</dbReference>
<dbReference type="SUPFAM" id="SSF56574">
    <property type="entry name" value="Serpins"/>
    <property type="match status" value="1"/>
</dbReference>
<reference evidence="5" key="1">
    <citation type="submission" date="2011-12" db="EMBL/GenBank/DDBJ databases">
        <title>The Draft Genome of Lepisosteus oculatus.</title>
        <authorList>
            <consortium name="The Broad Institute Genome Assembly &amp; Analysis Group"/>
            <consortium name="Computational R&amp;D Group"/>
            <consortium name="and Sequencing Platform"/>
            <person name="Di Palma F."/>
            <person name="Alfoldi J."/>
            <person name="Johnson J."/>
            <person name="Berlin A."/>
            <person name="Gnerre S."/>
            <person name="Jaffe D."/>
            <person name="MacCallum I."/>
            <person name="Young S."/>
            <person name="Walker B.J."/>
            <person name="Lander E.S."/>
            <person name="Lindblad-Toh K."/>
        </authorList>
    </citation>
    <scope>NUCLEOTIDE SEQUENCE [LARGE SCALE GENOMIC DNA]</scope>
</reference>
<accession>W5N7E6</accession>
<dbReference type="GO" id="GO:0030199">
    <property type="term" value="P:collagen fibril organization"/>
    <property type="evidence" value="ECO:0000318"/>
    <property type="project" value="GO_Central"/>
</dbReference>
<feature type="chain" id="PRO_5004867328" evidence="2">
    <location>
        <begin position="20"/>
        <end position="401"/>
    </location>
</feature>
<dbReference type="Pfam" id="PF00079">
    <property type="entry name" value="Serpin"/>
    <property type="match status" value="1"/>
</dbReference>